<dbReference type="KEGG" id="pbs:Plabr_3642"/>
<feature type="domain" description="Glycosyltransferase subfamily 4-like N-terminal" evidence="2">
    <location>
        <begin position="8"/>
        <end position="159"/>
    </location>
</feature>
<dbReference type="Pfam" id="PF13439">
    <property type="entry name" value="Glyco_transf_4"/>
    <property type="match status" value="1"/>
</dbReference>
<sequence>MEFPTALGGERSLLANTNELQKRFELCIIAPEGGSLAHELAGVDIPHVPFRFRGSDGTRREDADLLAELNTILSDQKIDLLHVNSLTLARFAGRNRSKLKLPITGHVRDIMRLSKKAISDITRLDRLIAVSQAAAQSLIEQGMEKSSLTVLHNGIDVEQFEQPASFNLRAELHLPPDCLLSVTIGQIGLRKGHDVLFEALAGLARDYPDWHFLILGERFSEKAESREFVSTLEEQARSGDFEQRLHWMGYVNEVPSVLAQADLLIHPARQEPFGRVLLEAAAAGVPILATDAGGTTEMLAHNQTAWLVPANSANALAQGCNRLMSDAGLRQRLGEAAKQHIASQFPCEKAAAGLTQIWSESLAS</sequence>
<dbReference type="InterPro" id="IPR001296">
    <property type="entry name" value="Glyco_trans_1"/>
</dbReference>
<keyword evidence="4" id="KW-1185">Reference proteome</keyword>
<proteinExistence type="predicted"/>
<dbReference type="GO" id="GO:0016757">
    <property type="term" value="F:glycosyltransferase activity"/>
    <property type="evidence" value="ECO:0007669"/>
    <property type="project" value="InterPro"/>
</dbReference>
<dbReference type="HOGENOM" id="CLU_009583_0_4_0"/>
<organism evidence="3 4">
    <name type="scientific">Rubinisphaera brasiliensis (strain ATCC 49424 / DSM 5305 / JCM 21570 / IAM 15109 / NBRC 103401 / IFAM 1448)</name>
    <name type="common">Planctomyces brasiliensis</name>
    <dbReference type="NCBI Taxonomy" id="756272"/>
    <lineage>
        <taxon>Bacteria</taxon>
        <taxon>Pseudomonadati</taxon>
        <taxon>Planctomycetota</taxon>
        <taxon>Planctomycetia</taxon>
        <taxon>Planctomycetales</taxon>
        <taxon>Planctomycetaceae</taxon>
        <taxon>Rubinisphaera</taxon>
    </lineage>
</organism>
<dbReference type="PANTHER" id="PTHR12526:SF630">
    <property type="entry name" value="GLYCOSYLTRANSFERASE"/>
    <property type="match status" value="1"/>
</dbReference>
<accession>F0SQ62</accession>
<dbReference type="AlphaFoldDB" id="F0SQ62"/>
<evidence type="ECO:0000313" key="4">
    <source>
        <dbReference type="Proteomes" id="UP000006860"/>
    </source>
</evidence>
<dbReference type="STRING" id="756272.Plabr_3642"/>
<dbReference type="PANTHER" id="PTHR12526">
    <property type="entry name" value="GLYCOSYLTRANSFERASE"/>
    <property type="match status" value="1"/>
</dbReference>
<feature type="domain" description="Glycosyl transferase family 1" evidence="1">
    <location>
        <begin position="169"/>
        <end position="339"/>
    </location>
</feature>
<evidence type="ECO:0000259" key="2">
    <source>
        <dbReference type="Pfam" id="PF13439"/>
    </source>
</evidence>
<evidence type="ECO:0000259" key="1">
    <source>
        <dbReference type="Pfam" id="PF00534"/>
    </source>
</evidence>
<evidence type="ECO:0000313" key="3">
    <source>
        <dbReference type="EMBL" id="ADY61239.1"/>
    </source>
</evidence>
<dbReference type="EMBL" id="CP002546">
    <property type="protein sequence ID" value="ADY61239.1"/>
    <property type="molecule type" value="Genomic_DNA"/>
</dbReference>
<name>F0SQ62_RUBBR</name>
<protein>
    <submittedName>
        <fullName evidence="3">Glycosyl transferase group 1</fullName>
    </submittedName>
</protein>
<dbReference type="eggNOG" id="COG0438">
    <property type="taxonomic scope" value="Bacteria"/>
</dbReference>
<dbReference type="Pfam" id="PF00534">
    <property type="entry name" value="Glycos_transf_1"/>
    <property type="match status" value="1"/>
</dbReference>
<keyword evidence="3" id="KW-0808">Transferase</keyword>
<dbReference type="SUPFAM" id="SSF53756">
    <property type="entry name" value="UDP-Glycosyltransferase/glycogen phosphorylase"/>
    <property type="match status" value="1"/>
</dbReference>
<dbReference type="Proteomes" id="UP000006860">
    <property type="component" value="Chromosome"/>
</dbReference>
<gene>
    <name evidence="3" type="ordered locus">Plabr_3642</name>
</gene>
<reference evidence="4" key="1">
    <citation type="submission" date="2011-02" db="EMBL/GenBank/DDBJ databases">
        <title>The complete genome of Planctomyces brasiliensis DSM 5305.</title>
        <authorList>
            <person name="Lucas S."/>
            <person name="Copeland A."/>
            <person name="Lapidus A."/>
            <person name="Bruce D."/>
            <person name="Goodwin L."/>
            <person name="Pitluck S."/>
            <person name="Kyrpides N."/>
            <person name="Mavromatis K."/>
            <person name="Pagani I."/>
            <person name="Ivanova N."/>
            <person name="Ovchinnikova G."/>
            <person name="Lu M."/>
            <person name="Detter J.C."/>
            <person name="Han C."/>
            <person name="Land M."/>
            <person name="Hauser L."/>
            <person name="Markowitz V."/>
            <person name="Cheng J.-F."/>
            <person name="Hugenholtz P."/>
            <person name="Woyke T."/>
            <person name="Wu D."/>
            <person name="Tindall B."/>
            <person name="Pomrenke H.G."/>
            <person name="Brambilla E."/>
            <person name="Klenk H.-P."/>
            <person name="Eisen J.A."/>
        </authorList>
    </citation>
    <scope>NUCLEOTIDE SEQUENCE [LARGE SCALE GENOMIC DNA]</scope>
    <source>
        <strain evidence="4">ATCC 49424 / DSM 5305 / JCM 21570 / NBRC 103401 / IFAM 1448</strain>
    </source>
</reference>
<dbReference type="Gene3D" id="3.40.50.2000">
    <property type="entry name" value="Glycogen Phosphorylase B"/>
    <property type="match status" value="2"/>
</dbReference>
<dbReference type="InterPro" id="IPR028098">
    <property type="entry name" value="Glyco_trans_4-like_N"/>
</dbReference>
<dbReference type="CDD" id="cd03801">
    <property type="entry name" value="GT4_PimA-like"/>
    <property type="match status" value="1"/>
</dbReference>